<sequence>METAAIRRARGTVDVPPLNRRSLGSNMHAAATAAPTRTVEPAAITMCSQELMTQTHLILSSTPKYAPCYVTTLLDTNINSTKLREDCDIPECFSVLNQNKVAAAASPGLNCYVYDIVTRTAFRNGDAVNFCFPTTTVAPPTSSASALNTNGDSTSVVGGAIGGAVGLVLLVGLVWWCRRRTSRRNDYSRAANFNEVHSPVVALPVPKPVTTNNSSHHPTTTTSFTGSSGPGGSNPPFLNNTYDGIVTQGLARDLEQLELHRIPFADVCLVQPLAEGAFGQVWLGNYMGQRVAVKKLLPRKATTADLMQFVNEIKLVAKFDCPYVVSFVGAAWHKPIDMVLVTEFMDRGDLRGVLQANAAKPCAELTWHDKVECALGIAEGLVYLHSMDPVVIHRDLKSRNVLLDSVRGTKITDFGIARETHDQTLTLNAGTYRWMAPEVVQDGHYSQSADVFSFGVILSELDTEQLPYANQRNDRGNPFTDLGLMEAVAKGRILPSFTSSCPDWFRELGLACLSLDPTLRPSATQVSYAIRTQLQSASASREDHEYSSSSVGYLV</sequence>
<dbReference type="GO" id="GO:0004674">
    <property type="term" value="F:protein serine/threonine kinase activity"/>
    <property type="evidence" value="ECO:0007669"/>
    <property type="project" value="TreeGrafter"/>
</dbReference>
<keyword evidence="4" id="KW-0808">Transferase</keyword>
<evidence type="ECO:0000256" key="1">
    <source>
        <dbReference type="SAM" id="MobiDB-lite"/>
    </source>
</evidence>
<dbReference type="eggNOG" id="KOG0192">
    <property type="taxonomic scope" value="Eukaryota"/>
</dbReference>
<reference evidence="4" key="1">
    <citation type="submission" date="2013-12" db="EMBL/GenBank/DDBJ databases">
        <title>The Genome Sequence of Aphanomyces invadans NJM9701.</title>
        <authorList>
            <consortium name="The Broad Institute Genomics Platform"/>
            <person name="Russ C."/>
            <person name="Tyler B."/>
            <person name="van West P."/>
            <person name="Dieguez-Uribeondo J."/>
            <person name="Young S.K."/>
            <person name="Zeng Q."/>
            <person name="Gargeya S."/>
            <person name="Fitzgerald M."/>
            <person name="Abouelleil A."/>
            <person name="Alvarado L."/>
            <person name="Chapman S.B."/>
            <person name="Gainer-Dewar J."/>
            <person name="Goldberg J."/>
            <person name="Griggs A."/>
            <person name="Gujja S."/>
            <person name="Hansen M."/>
            <person name="Howarth C."/>
            <person name="Imamovic A."/>
            <person name="Ireland A."/>
            <person name="Larimer J."/>
            <person name="McCowan C."/>
            <person name="Murphy C."/>
            <person name="Pearson M."/>
            <person name="Poon T.W."/>
            <person name="Priest M."/>
            <person name="Roberts A."/>
            <person name="Saif S."/>
            <person name="Shea T."/>
            <person name="Sykes S."/>
            <person name="Wortman J."/>
            <person name="Nusbaum C."/>
            <person name="Birren B."/>
        </authorList>
    </citation>
    <scope>NUCLEOTIDE SEQUENCE [LARGE SCALE GENOMIC DNA]</scope>
    <source>
        <strain evidence="4">NJM9701</strain>
    </source>
</reference>
<dbReference type="STRING" id="157072.A0A024U0F9"/>
<keyword evidence="2" id="KW-0472">Membrane</keyword>
<feature type="region of interest" description="Disordered" evidence="1">
    <location>
        <begin position="207"/>
        <end position="233"/>
    </location>
</feature>
<dbReference type="VEuPathDB" id="FungiDB:H310_07802"/>
<dbReference type="PROSITE" id="PS50011">
    <property type="entry name" value="PROTEIN_KINASE_DOM"/>
    <property type="match status" value="1"/>
</dbReference>
<dbReference type="Pfam" id="PF07714">
    <property type="entry name" value="PK_Tyr_Ser-Thr"/>
    <property type="match status" value="1"/>
</dbReference>
<keyword evidence="2" id="KW-0812">Transmembrane</keyword>
<proteinExistence type="predicted"/>
<protein>
    <submittedName>
        <fullName evidence="4">TKL protein kinase</fullName>
    </submittedName>
</protein>
<organism evidence="4">
    <name type="scientific">Aphanomyces invadans</name>
    <dbReference type="NCBI Taxonomy" id="157072"/>
    <lineage>
        <taxon>Eukaryota</taxon>
        <taxon>Sar</taxon>
        <taxon>Stramenopiles</taxon>
        <taxon>Oomycota</taxon>
        <taxon>Saprolegniomycetes</taxon>
        <taxon>Saprolegniales</taxon>
        <taxon>Verrucalvaceae</taxon>
        <taxon>Aphanomyces</taxon>
    </lineage>
</organism>
<name>A0A024U0F9_9STRA</name>
<evidence type="ECO:0000259" key="3">
    <source>
        <dbReference type="PROSITE" id="PS50011"/>
    </source>
</evidence>
<dbReference type="InterPro" id="IPR051681">
    <property type="entry name" value="Ser/Thr_Kinases-Pseudokinases"/>
</dbReference>
<dbReference type="OrthoDB" id="339325at2759"/>
<dbReference type="EMBL" id="KI913966">
    <property type="protein sequence ID" value="ETV99748.1"/>
    <property type="molecule type" value="Genomic_DNA"/>
</dbReference>
<dbReference type="InterPro" id="IPR008271">
    <property type="entry name" value="Ser/Thr_kinase_AS"/>
</dbReference>
<dbReference type="PANTHER" id="PTHR44329:SF214">
    <property type="entry name" value="PROTEIN KINASE DOMAIN-CONTAINING PROTEIN"/>
    <property type="match status" value="1"/>
</dbReference>
<accession>A0A024U0F9</accession>
<evidence type="ECO:0000256" key="2">
    <source>
        <dbReference type="SAM" id="Phobius"/>
    </source>
</evidence>
<dbReference type="Gene3D" id="3.30.200.20">
    <property type="entry name" value="Phosphorylase Kinase, domain 1"/>
    <property type="match status" value="1"/>
</dbReference>
<dbReference type="PANTHER" id="PTHR44329">
    <property type="entry name" value="SERINE/THREONINE-PROTEIN KINASE TNNI3K-RELATED"/>
    <property type="match status" value="1"/>
</dbReference>
<feature type="transmembrane region" description="Helical" evidence="2">
    <location>
        <begin position="156"/>
        <end position="177"/>
    </location>
</feature>
<keyword evidence="2" id="KW-1133">Transmembrane helix</keyword>
<feature type="compositionally biased region" description="Low complexity" evidence="1">
    <location>
        <begin position="210"/>
        <end position="227"/>
    </location>
</feature>
<dbReference type="InterPro" id="IPR001245">
    <property type="entry name" value="Ser-Thr/Tyr_kinase_cat_dom"/>
</dbReference>
<gene>
    <name evidence="4" type="ORF">H310_07802</name>
</gene>
<dbReference type="PROSITE" id="PS00108">
    <property type="entry name" value="PROTEIN_KINASE_ST"/>
    <property type="match status" value="1"/>
</dbReference>
<keyword evidence="4" id="KW-0418">Kinase</keyword>
<dbReference type="SMART" id="SM00220">
    <property type="entry name" value="S_TKc"/>
    <property type="match status" value="1"/>
</dbReference>
<dbReference type="InterPro" id="IPR000719">
    <property type="entry name" value="Prot_kinase_dom"/>
</dbReference>
<dbReference type="InterPro" id="IPR011009">
    <property type="entry name" value="Kinase-like_dom_sf"/>
</dbReference>
<dbReference type="AlphaFoldDB" id="A0A024U0F9"/>
<dbReference type="RefSeq" id="XP_008871524.1">
    <property type="nucleotide sequence ID" value="XM_008873302.1"/>
</dbReference>
<feature type="domain" description="Protein kinase" evidence="3">
    <location>
        <begin position="267"/>
        <end position="547"/>
    </location>
</feature>
<evidence type="ECO:0000313" key="4">
    <source>
        <dbReference type="EMBL" id="ETV99748.1"/>
    </source>
</evidence>
<dbReference type="SUPFAM" id="SSF56112">
    <property type="entry name" value="Protein kinase-like (PK-like)"/>
    <property type="match status" value="1"/>
</dbReference>
<dbReference type="Gene3D" id="1.10.510.10">
    <property type="entry name" value="Transferase(Phosphotransferase) domain 1"/>
    <property type="match status" value="1"/>
</dbReference>
<dbReference type="GO" id="GO:0005524">
    <property type="term" value="F:ATP binding"/>
    <property type="evidence" value="ECO:0007669"/>
    <property type="project" value="InterPro"/>
</dbReference>
<dbReference type="GeneID" id="20084852"/>